<dbReference type="Proteomes" id="UP000295043">
    <property type="component" value="Unassembled WGS sequence"/>
</dbReference>
<dbReference type="EMBL" id="SLVU01000008">
    <property type="protein sequence ID" value="TCN30463.1"/>
    <property type="molecule type" value="Genomic_DNA"/>
</dbReference>
<dbReference type="STRING" id="194963.SAMCFNEI73_Ch1984"/>
<gene>
    <name evidence="2" type="ORF">EV184_108343</name>
    <name evidence="1" type="ORF">SAMCFNEI73_Ch1984</name>
</gene>
<dbReference type="PANTHER" id="PTHR34822:SF1">
    <property type="entry name" value="GRPB FAMILY PROTEIN"/>
    <property type="match status" value="1"/>
</dbReference>
<organism evidence="1 3">
    <name type="scientific">Sinorhizobium americanum</name>
    <dbReference type="NCBI Taxonomy" id="194963"/>
    <lineage>
        <taxon>Bacteria</taxon>
        <taxon>Pseudomonadati</taxon>
        <taxon>Pseudomonadota</taxon>
        <taxon>Alphaproteobacteria</taxon>
        <taxon>Hyphomicrobiales</taxon>
        <taxon>Rhizobiaceae</taxon>
        <taxon>Sinorhizobium/Ensifer group</taxon>
        <taxon>Sinorhizobium</taxon>
    </lineage>
</organism>
<dbReference type="PANTHER" id="PTHR34822">
    <property type="entry name" value="GRPB DOMAIN PROTEIN (AFU_ORTHOLOGUE AFUA_1G01530)"/>
    <property type="match status" value="1"/>
</dbReference>
<dbReference type="EMBL" id="CP013107">
    <property type="protein sequence ID" value="APG91271.1"/>
    <property type="molecule type" value="Genomic_DNA"/>
</dbReference>
<dbReference type="KEGG" id="same:SAMCFNEI73_Ch1984"/>
<accession>A0A1L3LMG0</accession>
<reference evidence="1 3" key="1">
    <citation type="submission" date="2015-10" db="EMBL/GenBank/DDBJ databases">
        <title>Genomic differences between typical nodule nitrogen-fixing rhizobial strains and those coming from bean seeds.</title>
        <authorList>
            <person name="Peralta H."/>
            <person name="Aguilar-Vera A."/>
            <person name="Diaz R."/>
            <person name="Mora Y."/>
            <person name="Martinez-Batallar G."/>
            <person name="Salazar E."/>
            <person name="Vargas-Lagunas C."/>
            <person name="Encarnacion S."/>
            <person name="Girard L."/>
            <person name="Mora J."/>
        </authorList>
    </citation>
    <scope>NUCLEOTIDE SEQUENCE [LARGE SCALE GENOMIC DNA]</scope>
    <source>
        <strain evidence="1 3">CFNEI 73</strain>
    </source>
</reference>
<keyword evidence="3" id="KW-1185">Reference proteome</keyword>
<dbReference type="Pfam" id="PF04229">
    <property type="entry name" value="GrpB"/>
    <property type="match status" value="1"/>
</dbReference>
<dbReference type="RefSeq" id="WP_037383386.1">
    <property type="nucleotide sequence ID" value="NZ_CP013107.1"/>
</dbReference>
<sequence length="168" mass="18723">MGAIEVVDYDPTWPDLFEEEKRRISELIGSDMVDDIHHVGSTSVVGLCAKPKIDIDAVLRSDALVVEAVKRAKSLDNFRFHGDPYGDGMWTFTSGRGSHGTRLYLCAPGNATHVRRVLFRDWLRRHPDDAAEYAALKRKLAAEANGDWKFYTGGKSDFVAKIVQRASG</sequence>
<name>A0A1L3LMG0_9HYPH</name>
<dbReference type="OrthoDB" id="9799092at2"/>
<evidence type="ECO:0000313" key="4">
    <source>
        <dbReference type="Proteomes" id="UP000295043"/>
    </source>
</evidence>
<protein>
    <submittedName>
        <fullName evidence="1">Glutamate-rich protein grpB</fullName>
    </submittedName>
    <submittedName>
        <fullName evidence="2">GrpB-like predicted nucleotidyltransferase (UPF0157 family)</fullName>
    </submittedName>
</protein>
<evidence type="ECO:0000313" key="1">
    <source>
        <dbReference type="EMBL" id="APG91271.1"/>
    </source>
</evidence>
<dbReference type="AlphaFoldDB" id="A0A1L3LMG0"/>
<dbReference type="GO" id="GO:0016740">
    <property type="term" value="F:transferase activity"/>
    <property type="evidence" value="ECO:0007669"/>
    <property type="project" value="UniProtKB-KW"/>
</dbReference>
<evidence type="ECO:0000313" key="2">
    <source>
        <dbReference type="EMBL" id="TCN30463.1"/>
    </source>
</evidence>
<keyword evidence="2" id="KW-0808">Transferase</keyword>
<dbReference type="Gene3D" id="3.30.460.10">
    <property type="entry name" value="Beta Polymerase, domain 2"/>
    <property type="match status" value="1"/>
</dbReference>
<dbReference type="InterPro" id="IPR007344">
    <property type="entry name" value="GrpB/CoaE"/>
</dbReference>
<proteinExistence type="predicted"/>
<evidence type="ECO:0000313" key="3">
    <source>
        <dbReference type="Proteomes" id="UP000182306"/>
    </source>
</evidence>
<reference evidence="2 4" key="2">
    <citation type="submission" date="2019-03" db="EMBL/GenBank/DDBJ databases">
        <title>Genomic Encyclopedia of Type Strains, Phase IV (KMG-V): Genome sequencing to study the core and pangenomes of soil and plant-associated prokaryotes.</title>
        <authorList>
            <person name="Whitman W."/>
        </authorList>
    </citation>
    <scope>NUCLEOTIDE SEQUENCE [LARGE SCALE GENOMIC DNA]</scope>
    <source>
        <strain evidence="2 4">23C40</strain>
    </source>
</reference>
<dbReference type="InterPro" id="IPR043519">
    <property type="entry name" value="NT_sf"/>
</dbReference>
<dbReference type="SUPFAM" id="SSF81301">
    <property type="entry name" value="Nucleotidyltransferase"/>
    <property type="match status" value="1"/>
</dbReference>
<dbReference type="Proteomes" id="UP000182306">
    <property type="component" value="Chromosome"/>
</dbReference>